<dbReference type="PROSITE" id="PS51462">
    <property type="entry name" value="NUDIX"/>
    <property type="match status" value="1"/>
</dbReference>
<feature type="domain" description="Nudix hydrolase" evidence="1">
    <location>
        <begin position="11"/>
        <end position="152"/>
    </location>
</feature>
<dbReference type="InterPro" id="IPR036390">
    <property type="entry name" value="WH_DNA-bd_sf"/>
</dbReference>
<organism evidence="2">
    <name type="scientific">freshwater metagenome</name>
    <dbReference type="NCBI Taxonomy" id="449393"/>
    <lineage>
        <taxon>unclassified sequences</taxon>
        <taxon>metagenomes</taxon>
        <taxon>ecological metagenomes</taxon>
    </lineage>
</organism>
<proteinExistence type="predicted"/>
<dbReference type="InterPro" id="IPR000086">
    <property type="entry name" value="NUDIX_hydrolase_dom"/>
</dbReference>
<dbReference type="CDD" id="cd18873">
    <property type="entry name" value="NUDIX_NadM_like"/>
    <property type="match status" value="1"/>
</dbReference>
<dbReference type="Gene3D" id="3.90.79.10">
    <property type="entry name" value="Nucleoside Triphosphate Pyrophosphohydrolase"/>
    <property type="match status" value="1"/>
</dbReference>
<dbReference type="Pfam" id="PF00293">
    <property type="entry name" value="NUDIX"/>
    <property type="match status" value="1"/>
</dbReference>
<dbReference type="InterPro" id="IPR054105">
    <property type="entry name" value="WHD_NrtR"/>
</dbReference>
<evidence type="ECO:0000313" key="2">
    <source>
        <dbReference type="EMBL" id="CAB4551083.1"/>
    </source>
</evidence>
<protein>
    <submittedName>
        <fullName evidence="2">Unannotated protein</fullName>
    </submittedName>
</protein>
<dbReference type="SUPFAM" id="SSF55811">
    <property type="entry name" value="Nudix"/>
    <property type="match status" value="1"/>
</dbReference>
<dbReference type="PANTHER" id="PTHR43736">
    <property type="entry name" value="ADP-RIBOSE PYROPHOSPHATASE"/>
    <property type="match status" value="1"/>
</dbReference>
<sequence length="239" mass="26641">MSKLASADSGVPTLAVSTVIFTLRPNQAGAMQLAIALVRRIKEPYLGLWALPGGPLSMNEDLATAASRNLLETTGLHPRYLEQLYAFGNLDRSPNDLAEDRVVSIVYWALVGSEEAAEAVEGENVQWFWADQLDPLAFDHSLIVEYALWRLRNKLEYSRLAHGFLGERFTLAQLREVYEAVLGRALDPGNFRRMVQGNGAVVATSERLEGTRHRPPKLYRYDSSIDLTDQGPLNTGERK</sequence>
<gene>
    <name evidence="2" type="ORF">UFOPK1561_00284</name>
</gene>
<dbReference type="PANTHER" id="PTHR43736:SF4">
    <property type="entry name" value="SLR1690 PROTEIN"/>
    <property type="match status" value="1"/>
</dbReference>
<dbReference type="InterPro" id="IPR036388">
    <property type="entry name" value="WH-like_DNA-bd_sf"/>
</dbReference>
<dbReference type="EMBL" id="CAEZSZ010000018">
    <property type="protein sequence ID" value="CAB4551083.1"/>
    <property type="molecule type" value="Genomic_DNA"/>
</dbReference>
<dbReference type="SUPFAM" id="SSF46785">
    <property type="entry name" value="Winged helix' DNA-binding domain"/>
    <property type="match status" value="1"/>
</dbReference>
<dbReference type="InterPro" id="IPR015797">
    <property type="entry name" value="NUDIX_hydrolase-like_dom_sf"/>
</dbReference>
<dbReference type="Gene3D" id="1.10.10.10">
    <property type="entry name" value="Winged helix-like DNA-binding domain superfamily/Winged helix DNA-binding domain"/>
    <property type="match status" value="1"/>
</dbReference>
<name>A0A6J6CLU7_9ZZZZ</name>
<evidence type="ECO:0000259" key="1">
    <source>
        <dbReference type="PROSITE" id="PS51462"/>
    </source>
</evidence>
<accession>A0A6J6CLU7</accession>
<dbReference type="Pfam" id="PF21906">
    <property type="entry name" value="WHD_NrtR"/>
    <property type="match status" value="1"/>
</dbReference>
<dbReference type="AlphaFoldDB" id="A0A6J6CLU7"/>
<reference evidence="2" key="1">
    <citation type="submission" date="2020-05" db="EMBL/GenBank/DDBJ databases">
        <authorList>
            <person name="Chiriac C."/>
            <person name="Salcher M."/>
            <person name="Ghai R."/>
            <person name="Kavagutti S V."/>
        </authorList>
    </citation>
    <scope>NUCLEOTIDE SEQUENCE</scope>
</reference>